<evidence type="ECO:0000313" key="3">
    <source>
        <dbReference type="Proteomes" id="UP000559987"/>
    </source>
</evidence>
<dbReference type="Proteomes" id="UP000559987">
    <property type="component" value="Unassembled WGS sequence"/>
</dbReference>
<evidence type="ECO:0000259" key="1">
    <source>
        <dbReference type="SMART" id="SM01321"/>
    </source>
</evidence>
<dbReference type="RefSeq" id="WP_221197258.1">
    <property type="nucleotide sequence ID" value="NZ_JACHXZ010000003.1"/>
</dbReference>
<dbReference type="SMART" id="SM01321">
    <property type="entry name" value="Y1_Tnp"/>
    <property type="match status" value="1"/>
</dbReference>
<comment type="caution">
    <text evidence="2">The sequence shown here is derived from an EMBL/GenBank/DDBJ whole genome shotgun (WGS) entry which is preliminary data.</text>
</comment>
<keyword evidence="3" id="KW-1185">Reference proteome</keyword>
<dbReference type="Gene3D" id="3.30.70.1290">
    <property type="entry name" value="Transposase IS200-like"/>
    <property type="match status" value="1"/>
</dbReference>
<gene>
    <name evidence="2" type="ORF">FHS30_002175</name>
</gene>
<evidence type="ECO:0000313" key="2">
    <source>
        <dbReference type="EMBL" id="MBB3168967.1"/>
    </source>
</evidence>
<dbReference type="Pfam" id="PF01797">
    <property type="entry name" value="Y1_Tnp"/>
    <property type="match status" value="1"/>
</dbReference>
<dbReference type="SUPFAM" id="SSF143422">
    <property type="entry name" value="Transposase IS200-like"/>
    <property type="match status" value="1"/>
</dbReference>
<sequence>MPRKPRLYALNIPCHIVQRGNNRSACFFAPSDFALYINALSEALDKHQVKLHAFVLMTNHVHLLMTPCDSQAISKVMQDVGRTYVRIINGIYRRTGTLWEGRHKASPICSEEYLLVCQRYIELNPVRAKMVEHPGE</sequence>
<dbReference type="GO" id="GO:0004803">
    <property type="term" value="F:transposase activity"/>
    <property type="evidence" value="ECO:0007669"/>
    <property type="project" value="InterPro"/>
</dbReference>
<dbReference type="PANTHER" id="PTHR34322">
    <property type="entry name" value="TRANSPOSASE, Y1_TNP DOMAIN-CONTAINING"/>
    <property type="match status" value="1"/>
</dbReference>
<dbReference type="EMBL" id="JACHXZ010000003">
    <property type="protein sequence ID" value="MBB3168967.1"/>
    <property type="molecule type" value="Genomic_DNA"/>
</dbReference>
<dbReference type="InterPro" id="IPR036515">
    <property type="entry name" value="Transposase_17_sf"/>
</dbReference>
<dbReference type="GO" id="GO:0006313">
    <property type="term" value="P:DNA transposition"/>
    <property type="evidence" value="ECO:0007669"/>
    <property type="project" value="InterPro"/>
</dbReference>
<feature type="domain" description="Transposase IS200-like" evidence="1">
    <location>
        <begin position="9"/>
        <end position="124"/>
    </location>
</feature>
<name>A0A839UUB3_9GAMM</name>
<accession>A0A839UUB3</accession>
<dbReference type="InterPro" id="IPR002686">
    <property type="entry name" value="Transposase_17"/>
</dbReference>
<dbReference type="PANTHER" id="PTHR34322:SF2">
    <property type="entry name" value="TRANSPOSASE IS200-LIKE DOMAIN-CONTAINING PROTEIN"/>
    <property type="match status" value="1"/>
</dbReference>
<dbReference type="AlphaFoldDB" id="A0A839UUB3"/>
<dbReference type="GO" id="GO:0003677">
    <property type="term" value="F:DNA binding"/>
    <property type="evidence" value="ECO:0007669"/>
    <property type="project" value="InterPro"/>
</dbReference>
<organism evidence="2 3">
    <name type="scientific">Simiduia aestuariiviva</name>
    <dbReference type="NCBI Taxonomy" id="1510459"/>
    <lineage>
        <taxon>Bacteria</taxon>
        <taxon>Pseudomonadati</taxon>
        <taxon>Pseudomonadota</taxon>
        <taxon>Gammaproteobacteria</taxon>
        <taxon>Cellvibrionales</taxon>
        <taxon>Cellvibrionaceae</taxon>
        <taxon>Simiduia</taxon>
    </lineage>
</organism>
<proteinExistence type="predicted"/>
<protein>
    <submittedName>
        <fullName evidence="2">REP element-mobilizing transposase RayT</fullName>
    </submittedName>
</protein>
<reference evidence="2 3" key="1">
    <citation type="submission" date="2020-08" db="EMBL/GenBank/DDBJ databases">
        <title>Genomic Encyclopedia of Type Strains, Phase III (KMG-III): the genomes of soil and plant-associated and newly described type strains.</title>
        <authorList>
            <person name="Whitman W."/>
        </authorList>
    </citation>
    <scope>NUCLEOTIDE SEQUENCE [LARGE SCALE GENOMIC DNA]</scope>
    <source>
        <strain evidence="2 3">CECT 8571</strain>
    </source>
</reference>